<evidence type="ECO:0000256" key="4">
    <source>
        <dbReference type="ARBA" id="ARBA00022898"/>
    </source>
</evidence>
<dbReference type="CDD" id="cd00609">
    <property type="entry name" value="AAT_like"/>
    <property type="match status" value="1"/>
</dbReference>
<keyword evidence="2 6" id="KW-0032">Aminotransferase</keyword>
<keyword evidence="3 6" id="KW-0808">Transferase</keyword>
<keyword evidence="4" id="KW-0663">Pyridoxal phosphate</keyword>
<reference evidence="6 7" key="1">
    <citation type="submission" date="2021-03" db="EMBL/GenBank/DDBJ databases">
        <title>Sequencing the genomes of 1000 actinobacteria strains.</title>
        <authorList>
            <person name="Klenk H.-P."/>
        </authorList>
    </citation>
    <scope>NUCLEOTIDE SEQUENCE [LARGE SCALE GENOMIC DNA]</scope>
    <source>
        <strain evidence="6 7">DSM 20168</strain>
    </source>
</reference>
<evidence type="ECO:0000256" key="1">
    <source>
        <dbReference type="ARBA" id="ARBA00001933"/>
    </source>
</evidence>
<name>A0ABS4XLS4_GLUPR</name>
<sequence length="367" mass="40171">MGAPNAELIPEAELAELYGQPAEGRYDYAATEGNPQLIDQIVAYQARLSRHIDPERVLVTTGGMQGLDIAFKLMVDPGDLVIVESPTYTNGIATALSYQGQILEAPVDDDGLVVEALPGLVEAAGKIPKVIYVIPNFQNPSGRTMSEARRLKLIELAEHWDAFIIDDDPYGALRFAGENVPGFDELSPENHRIVSVRTFSKVLAPGLRVGWIELDPALRTLAISAKQSMDTCTNAPLQQLVADYLAQGRLESHLETLRSVYAERKQAMVQALQRTFDDQVETTDPEGGFFLWLTLRGRYAKINTEELFPLALEFGVAYIPGPAFADSGAFTDALRLCFATSTPARIELGVQRLHDALEAMLKRGAAV</sequence>
<protein>
    <submittedName>
        <fullName evidence="6">2-aminoadipate transaminase</fullName>
        <ecNumber evidence="6">2.6.1.-</ecNumber>
    </submittedName>
</protein>
<evidence type="ECO:0000313" key="7">
    <source>
        <dbReference type="Proteomes" id="UP001195422"/>
    </source>
</evidence>
<comment type="cofactor">
    <cofactor evidence="1">
        <name>pyridoxal 5'-phosphate</name>
        <dbReference type="ChEBI" id="CHEBI:597326"/>
    </cofactor>
</comment>
<dbReference type="PANTHER" id="PTHR42790:SF19">
    <property type="entry name" value="KYNURENINE_ALPHA-AMINOADIPATE AMINOTRANSFERASE, MITOCHONDRIAL"/>
    <property type="match status" value="1"/>
</dbReference>
<comment type="caution">
    <text evidence="6">The sequence shown here is derived from an EMBL/GenBank/DDBJ whole genome shotgun (WGS) entry which is preliminary data.</text>
</comment>
<accession>A0ABS4XLS4</accession>
<dbReference type="Gene3D" id="3.40.640.10">
    <property type="entry name" value="Type I PLP-dependent aspartate aminotransferase-like (Major domain)"/>
    <property type="match status" value="1"/>
</dbReference>
<dbReference type="GO" id="GO:0008483">
    <property type="term" value="F:transaminase activity"/>
    <property type="evidence" value="ECO:0007669"/>
    <property type="project" value="UniProtKB-KW"/>
</dbReference>
<dbReference type="InterPro" id="IPR015421">
    <property type="entry name" value="PyrdxlP-dep_Trfase_major"/>
</dbReference>
<dbReference type="Proteomes" id="UP001195422">
    <property type="component" value="Unassembled WGS sequence"/>
</dbReference>
<organism evidence="6 7">
    <name type="scientific">Glutamicibacter protophormiae</name>
    <name type="common">Brevibacterium protophormiae</name>
    <dbReference type="NCBI Taxonomy" id="37930"/>
    <lineage>
        <taxon>Bacteria</taxon>
        <taxon>Bacillati</taxon>
        <taxon>Actinomycetota</taxon>
        <taxon>Actinomycetes</taxon>
        <taxon>Micrococcales</taxon>
        <taxon>Micrococcaceae</taxon>
        <taxon>Glutamicibacter</taxon>
    </lineage>
</organism>
<dbReference type="InterPro" id="IPR050859">
    <property type="entry name" value="Class-I_PLP-dep_aminotransf"/>
</dbReference>
<gene>
    <name evidence="6" type="ORF">JOF39_000530</name>
</gene>
<dbReference type="EMBL" id="JAGIOJ010000001">
    <property type="protein sequence ID" value="MBP2397449.1"/>
    <property type="molecule type" value="Genomic_DNA"/>
</dbReference>
<dbReference type="InterPro" id="IPR015424">
    <property type="entry name" value="PyrdxlP-dep_Trfase"/>
</dbReference>
<dbReference type="Gene3D" id="3.90.1150.10">
    <property type="entry name" value="Aspartate Aminotransferase, domain 1"/>
    <property type="match status" value="1"/>
</dbReference>
<evidence type="ECO:0000256" key="2">
    <source>
        <dbReference type="ARBA" id="ARBA00022576"/>
    </source>
</evidence>
<keyword evidence="7" id="KW-1185">Reference proteome</keyword>
<evidence type="ECO:0000259" key="5">
    <source>
        <dbReference type="Pfam" id="PF00155"/>
    </source>
</evidence>
<dbReference type="InterPro" id="IPR015422">
    <property type="entry name" value="PyrdxlP-dep_Trfase_small"/>
</dbReference>
<evidence type="ECO:0000313" key="6">
    <source>
        <dbReference type="EMBL" id="MBP2397449.1"/>
    </source>
</evidence>
<dbReference type="SUPFAM" id="SSF53383">
    <property type="entry name" value="PLP-dependent transferases"/>
    <property type="match status" value="1"/>
</dbReference>
<evidence type="ECO:0000256" key="3">
    <source>
        <dbReference type="ARBA" id="ARBA00022679"/>
    </source>
</evidence>
<feature type="domain" description="Aminotransferase class I/classII large" evidence="5">
    <location>
        <begin position="23"/>
        <end position="353"/>
    </location>
</feature>
<dbReference type="PANTHER" id="PTHR42790">
    <property type="entry name" value="AMINOTRANSFERASE"/>
    <property type="match status" value="1"/>
</dbReference>
<dbReference type="InterPro" id="IPR004839">
    <property type="entry name" value="Aminotransferase_I/II_large"/>
</dbReference>
<proteinExistence type="predicted"/>
<dbReference type="EC" id="2.6.1.-" evidence="6"/>
<dbReference type="Pfam" id="PF00155">
    <property type="entry name" value="Aminotran_1_2"/>
    <property type="match status" value="1"/>
</dbReference>